<comment type="subcellular location">
    <subcellularLocation>
        <location evidence="8">Cell outer membrane</location>
    </subcellularLocation>
    <subcellularLocation>
        <location evidence="1">Membrane</location>
    </subcellularLocation>
</comment>
<feature type="domain" description="POTRA" evidence="10">
    <location>
        <begin position="26"/>
        <end position="93"/>
    </location>
</feature>
<dbReference type="EMBL" id="CP040953">
    <property type="protein sequence ID" value="QDC41123.1"/>
    <property type="molecule type" value="Genomic_DNA"/>
</dbReference>
<reference evidence="11 12" key="1">
    <citation type="journal article" date="2019" name="ISME J.">
        <title>Evolution in action: habitat transition from sediment to the pelagial leads to genome streamlining in Methylophilaceae.</title>
        <authorList>
            <person name="Salcher M."/>
            <person name="Schaefle D."/>
            <person name="Kaspar M."/>
            <person name="Neuenschwander S.M."/>
            <person name="Ghai R."/>
        </authorList>
    </citation>
    <scope>NUCLEOTIDE SEQUENCE [LARGE SCALE GENOMIC DNA]</scope>
    <source>
        <strain evidence="11 12">MMS-RVI-51</strain>
    </source>
</reference>
<feature type="domain" description="POTRA" evidence="10">
    <location>
        <begin position="268"/>
        <end position="347"/>
    </location>
</feature>
<evidence type="ECO:0000256" key="7">
    <source>
        <dbReference type="ARBA" id="ARBA00023237"/>
    </source>
</evidence>
<organism evidence="11 12">
    <name type="scientific">Candidatus Methylopumilus universalis</name>
    <dbReference type="NCBI Taxonomy" id="2588536"/>
    <lineage>
        <taxon>Bacteria</taxon>
        <taxon>Pseudomonadati</taxon>
        <taxon>Pseudomonadota</taxon>
        <taxon>Betaproteobacteria</taxon>
        <taxon>Nitrosomonadales</taxon>
        <taxon>Methylophilaceae</taxon>
        <taxon>Candidatus Methylopumilus</taxon>
    </lineage>
</organism>
<dbReference type="GO" id="GO:0051205">
    <property type="term" value="P:protein insertion into membrane"/>
    <property type="evidence" value="ECO:0007669"/>
    <property type="project" value="UniProtKB-UniRule"/>
</dbReference>
<evidence type="ECO:0000256" key="9">
    <source>
        <dbReference type="NCBIfam" id="TIGR03303"/>
    </source>
</evidence>
<evidence type="ECO:0000256" key="4">
    <source>
        <dbReference type="ARBA" id="ARBA00022729"/>
    </source>
</evidence>
<dbReference type="GeneID" id="66284928"/>
<protein>
    <recommendedName>
        <fullName evidence="8 9">Outer membrane protein assembly factor BamA</fullName>
    </recommendedName>
</protein>
<comment type="similarity">
    <text evidence="8">Belongs to the BamA family.</text>
</comment>
<dbReference type="KEGG" id="muv:FIT94_03425"/>
<feature type="chain" id="PRO_5043069955" description="Outer membrane protein assembly factor BamA" evidence="8">
    <location>
        <begin position="23"/>
        <end position="783"/>
    </location>
</feature>
<dbReference type="InterPro" id="IPR010827">
    <property type="entry name" value="BamA/TamA_POTRA"/>
</dbReference>
<keyword evidence="5 8" id="KW-0677">Repeat</keyword>
<comment type="function">
    <text evidence="8">Part of the outer membrane protein assembly complex, which is involved in assembly and insertion of beta-barrel proteins into the outer membrane.</text>
</comment>
<dbReference type="InterPro" id="IPR000184">
    <property type="entry name" value="Bac_surfAg_D15"/>
</dbReference>
<dbReference type="GO" id="GO:0009279">
    <property type="term" value="C:cell outer membrane"/>
    <property type="evidence" value="ECO:0007669"/>
    <property type="project" value="UniProtKB-SubCell"/>
</dbReference>
<evidence type="ECO:0000256" key="3">
    <source>
        <dbReference type="ARBA" id="ARBA00022692"/>
    </source>
</evidence>
<dbReference type="PANTHER" id="PTHR12815">
    <property type="entry name" value="SORTING AND ASSEMBLY MACHINERY SAMM50 PROTEIN FAMILY MEMBER"/>
    <property type="match status" value="1"/>
</dbReference>
<dbReference type="Pfam" id="PF07244">
    <property type="entry name" value="POTRA"/>
    <property type="match status" value="5"/>
</dbReference>
<evidence type="ECO:0000256" key="1">
    <source>
        <dbReference type="ARBA" id="ARBA00004370"/>
    </source>
</evidence>
<keyword evidence="7 8" id="KW-0998">Cell outer membrane</keyword>
<dbReference type="InterPro" id="IPR034746">
    <property type="entry name" value="POTRA"/>
</dbReference>
<evidence type="ECO:0000256" key="5">
    <source>
        <dbReference type="ARBA" id="ARBA00022737"/>
    </source>
</evidence>
<keyword evidence="3 8" id="KW-0812">Transmembrane</keyword>
<keyword evidence="2 8" id="KW-1134">Transmembrane beta strand</keyword>
<dbReference type="FunFam" id="3.10.20.310:FF:000002">
    <property type="entry name" value="Outer membrane protein assembly factor BamA"/>
    <property type="match status" value="1"/>
</dbReference>
<feature type="signal peptide" evidence="8">
    <location>
        <begin position="1"/>
        <end position="22"/>
    </location>
</feature>
<evidence type="ECO:0000313" key="12">
    <source>
        <dbReference type="Proteomes" id="UP000314901"/>
    </source>
</evidence>
<evidence type="ECO:0000259" key="10">
    <source>
        <dbReference type="PROSITE" id="PS51779"/>
    </source>
</evidence>
<keyword evidence="4 8" id="KW-0732">Signal</keyword>
<evidence type="ECO:0000256" key="2">
    <source>
        <dbReference type="ARBA" id="ARBA00022452"/>
    </source>
</evidence>
<dbReference type="NCBIfam" id="TIGR03303">
    <property type="entry name" value="OM_YaeT"/>
    <property type="match status" value="1"/>
</dbReference>
<feature type="domain" description="POTRA" evidence="10">
    <location>
        <begin position="350"/>
        <end position="424"/>
    </location>
</feature>
<dbReference type="FunFam" id="3.10.20.310:FF:000003">
    <property type="entry name" value="Outer membrane protein assembly factor BamA"/>
    <property type="match status" value="1"/>
</dbReference>
<dbReference type="RefSeq" id="WP_139867688.1">
    <property type="nucleotide sequence ID" value="NZ_CP040949.1"/>
</dbReference>
<feature type="domain" description="POTRA" evidence="10">
    <location>
        <begin position="94"/>
        <end position="174"/>
    </location>
</feature>
<name>A0AAX1EZC3_9PROT</name>
<gene>
    <name evidence="8 11" type="primary">bamA</name>
    <name evidence="11" type="ORF">FIT94_03425</name>
</gene>
<dbReference type="PIRSF" id="PIRSF006076">
    <property type="entry name" value="OM_assembly_OMP85"/>
    <property type="match status" value="1"/>
</dbReference>
<dbReference type="GO" id="GO:0043165">
    <property type="term" value="P:Gram-negative-bacterium-type cell outer membrane assembly"/>
    <property type="evidence" value="ECO:0007669"/>
    <property type="project" value="UniProtKB-UniRule"/>
</dbReference>
<comment type="subunit">
    <text evidence="8">Part of the Bam complex.</text>
</comment>
<keyword evidence="6 8" id="KW-0472">Membrane</keyword>
<dbReference type="Proteomes" id="UP000314901">
    <property type="component" value="Chromosome"/>
</dbReference>
<sequence precursor="true">MTLRSKLALFISLLLLSIAAFAMEPFVIKDIKIEGLQRTEPGTVFNYLPVQVGDTMTEDKSSEAIKSLYRTGFFKDVRIEADQNILLITVQERPSIADIQFSGNKAFQSDKLKEGMKGIGLAEGQIYDKSKLEFAEQEIKKQYLAQGKYTATVKTSASPLERNRVAIRFDIEEGIVSRIKEINVVGNQLYSQKDITSQFQLQTTNWLSWWYKDDQYSKQKLTADLETLKSFYMNRGYLEFSVDSTQVSITPDKDDVYITINISEGPKYKVSDVKLAGDLQQVPESELQSLIKIKKDDIFNREKITESTKGMNARLGNDGFAFSNVNAIPEINKEEHTASFTFFVDPGRKVYVRRIDIEGNQRTRDDVIRREFRQVESGWYAADKIDRSKVRLNRTQFFSDVNIETPAVPGSTDQVDLKVKVTERNTGSIMFGAGLSSSEGIVGSFNVTQANFLGTGDRVSAQVNTGRINKTYSLSVTKPFYTPEGISLGYDIYRRDVNTSSLNLVTYNTSSFGAGIRFTVPLSEKNSISYGLTLDNTEVSNLQLDRSPTRYINYCSSVTNTTNSTGCTMNSLTANIGWAIDSRDDILFPRKGELRRANAEVSTPGLDIQMYKITLQESWYKDVTKDLTIMLNGQFGYANSYGGKEFPFFKNFYLGGVNTVRGYRQGSIGPVCLQGDSSCGQTTSTTNMFLGGNKQIIANAELFMPVPFIKNNNNQFRLSAFVDAGNVYGHDESINLSTIRYSAGMGVLWVSPFGPLKLVYAVPFNNQSTDRTESFQFQMGQQF</sequence>
<dbReference type="HAMAP" id="MF_01430">
    <property type="entry name" value="OM_assembly_BamA"/>
    <property type="match status" value="1"/>
</dbReference>
<dbReference type="PROSITE" id="PS51779">
    <property type="entry name" value="POTRA"/>
    <property type="match status" value="5"/>
</dbReference>
<dbReference type="Gene3D" id="3.10.20.310">
    <property type="entry name" value="membrane protein fhac"/>
    <property type="match status" value="5"/>
</dbReference>
<evidence type="ECO:0000256" key="8">
    <source>
        <dbReference type="HAMAP-Rule" id="MF_01430"/>
    </source>
</evidence>
<proteinExistence type="inferred from homology"/>
<evidence type="ECO:0000313" key="11">
    <source>
        <dbReference type="EMBL" id="QDC41123.1"/>
    </source>
</evidence>
<evidence type="ECO:0000256" key="6">
    <source>
        <dbReference type="ARBA" id="ARBA00023136"/>
    </source>
</evidence>
<dbReference type="AlphaFoldDB" id="A0AAX1EZC3"/>
<dbReference type="Pfam" id="PF01103">
    <property type="entry name" value="Omp85"/>
    <property type="match status" value="1"/>
</dbReference>
<dbReference type="PANTHER" id="PTHR12815:SF23">
    <property type="entry name" value="OUTER MEMBRANE PROTEIN ASSEMBLY FACTOR BAMA"/>
    <property type="match status" value="1"/>
</dbReference>
<dbReference type="Gene3D" id="2.40.160.50">
    <property type="entry name" value="membrane protein fhac: a member of the omp85/tpsb transporter family"/>
    <property type="match status" value="1"/>
</dbReference>
<dbReference type="InterPro" id="IPR039910">
    <property type="entry name" value="D15-like"/>
</dbReference>
<dbReference type="InterPro" id="IPR023707">
    <property type="entry name" value="OM_assembly_BamA"/>
</dbReference>
<feature type="domain" description="POTRA" evidence="10">
    <location>
        <begin position="177"/>
        <end position="265"/>
    </location>
</feature>
<accession>A0AAX1EZC3</accession>